<organism evidence="5 6">
    <name type="scientific">Conoideocrella luteorostrata</name>
    <dbReference type="NCBI Taxonomy" id="1105319"/>
    <lineage>
        <taxon>Eukaryota</taxon>
        <taxon>Fungi</taxon>
        <taxon>Dikarya</taxon>
        <taxon>Ascomycota</taxon>
        <taxon>Pezizomycotina</taxon>
        <taxon>Sordariomycetes</taxon>
        <taxon>Hypocreomycetidae</taxon>
        <taxon>Hypocreales</taxon>
        <taxon>Clavicipitaceae</taxon>
        <taxon>Conoideocrella</taxon>
    </lineage>
</organism>
<dbReference type="Proteomes" id="UP001251528">
    <property type="component" value="Unassembled WGS sequence"/>
</dbReference>
<feature type="domain" description="TRASH" evidence="4">
    <location>
        <begin position="6"/>
        <end position="44"/>
    </location>
</feature>
<keyword evidence="6" id="KW-1185">Reference proteome</keyword>
<sequence length="196" mass="22992">MRVDPCYFCGRPTFPSKGLIFNRNDGKSFRFCRSKCHKNFKHRRNPNKLKWTKAYRMKAGKEMTVDSTLLFSARRNVPVRYNRDLMEKTIQAMARVSEIRARRERAFYKRRMVGKKARELALARKLVAENEHLLPRLRGSELRRLKEAAADGDVAMDVENETEQDAVIPKRKSQVFGGEQRRLKVRINDEMDSALD</sequence>
<comment type="caution">
    <text evidence="5">The sequence shown here is derived from an EMBL/GenBank/DDBJ whole genome shotgun (WGS) entry which is preliminary data.</text>
</comment>
<dbReference type="Pfam" id="PF01246">
    <property type="entry name" value="Ribosomal_L24e"/>
    <property type="match status" value="1"/>
</dbReference>
<comment type="similarity">
    <text evidence="1">Belongs to the eukaryotic ribosomal protein eL24 family.</text>
</comment>
<dbReference type="EMBL" id="JASWJB010000148">
    <property type="protein sequence ID" value="KAK2594966.1"/>
    <property type="molecule type" value="Genomic_DNA"/>
</dbReference>
<dbReference type="CDD" id="cd00472">
    <property type="entry name" value="Ribosomal_L24e_L24"/>
    <property type="match status" value="1"/>
</dbReference>
<dbReference type="AlphaFoldDB" id="A0AAJ0CQA5"/>
<dbReference type="InterPro" id="IPR000988">
    <property type="entry name" value="Ribosomal_eL24-rel_N"/>
</dbReference>
<reference evidence="5" key="1">
    <citation type="submission" date="2023-06" db="EMBL/GenBank/DDBJ databases">
        <title>Conoideocrella luteorostrata (Hypocreales: Clavicipitaceae), a potential biocontrol fungus for elongate hemlock scale in United States Christmas tree production areas.</title>
        <authorList>
            <person name="Barrett H."/>
            <person name="Lovett B."/>
            <person name="Macias A.M."/>
            <person name="Stajich J.E."/>
            <person name="Kasson M.T."/>
        </authorList>
    </citation>
    <scope>NUCLEOTIDE SEQUENCE</scope>
    <source>
        <strain evidence="5">ARSEF 14590</strain>
    </source>
</reference>
<dbReference type="GO" id="GO:1902626">
    <property type="term" value="P:assembly of large subunit precursor of preribosome"/>
    <property type="evidence" value="ECO:0007669"/>
    <property type="project" value="UniProtKB-ARBA"/>
</dbReference>
<dbReference type="FunFam" id="2.30.170.20:FF:000001">
    <property type="entry name" value="probable ribosome biogenesis protein RLP24"/>
    <property type="match status" value="1"/>
</dbReference>
<evidence type="ECO:0000256" key="2">
    <source>
        <dbReference type="ARBA" id="ARBA00018397"/>
    </source>
</evidence>
<protein>
    <recommendedName>
        <fullName evidence="2">Ribosome biogenesis protein RLP24</fullName>
    </recommendedName>
</protein>
<proteinExistence type="inferred from homology"/>
<dbReference type="InterPro" id="IPR011017">
    <property type="entry name" value="TRASH_dom"/>
</dbReference>
<evidence type="ECO:0000256" key="1">
    <source>
        <dbReference type="ARBA" id="ARBA00005647"/>
    </source>
</evidence>
<dbReference type="Gene3D" id="2.30.170.20">
    <property type="entry name" value="Ribosomal protein L24e"/>
    <property type="match status" value="1"/>
</dbReference>
<dbReference type="GO" id="GO:0005730">
    <property type="term" value="C:nucleolus"/>
    <property type="evidence" value="ECO:0007669"/>
    <property type="project" value="TreeGrafter"/>
</dbReference>
<gene>
    <name evidence="5" type="primary">RLP24</name>
    <name evidence="5" type="ORF">QQS21_007324</name>
</gene>
<dbReference type="PANTHER" id="PTHR10792">
    <property type="entry name" value="60S RIBOSOMAL PROTEIN L24"/>
    <property type="match status" value="1"/>
</dbReference>
<evidence type="ECO:0000259" key="4">
    <source>
        <dbReference type="SMART" id="SM00746"/>
    </source>
</evidence>
<accession>A0AAJ0CQA5</accession>
<evidence type="ECO:0000256" key="3">
    <source>
        <dbReference type="ARBA" id="ARBA00022517"/>
    </source>
</evidence>
<keyword evidence="3" id="KW-0690">Ribosome biogenesis</keyword>
<dbReference type="InterPro" id="IPR056366">
    <property type="entry name" value="Ribosomal_eL24"/>
</dbReference>
<dbReference type="GO" id="GO:0003735">
    <property type="term" value="F:structural constituent of ribosome"/>
    <property type="evidence" value="ECO:0007669"/>
    <property type="project" value="InterPro"/>
</dbReference>
<dbReference type="SUPFAM" id="SSF57716">
    <property type="entry name" value="Glucocorticoid receptor-like (DNA-binding domain)"/>
    <property type="match status" value="1"/>
</dbReference>
<dbReference type="SMART" id="SM00746">
    <property type="entry name" value="TRASH"/>
    <property type="match status" value="1"/>
</dbReference>
<name>A0AAJ0CQA5_9HYPO</name>
<dbReference type="PANTHER" id="PTHR10792:SF8">
    <property type="entry name" value="RIBOSOME BIOGENESIS PROTEIN RLP24-RELATED"/>
    <property type="match status" value="1"/>
</dbReference>
<evidence type="ECO:0000313" key="6">
    <source>
        <dbReference type="Proteomes" id="UP001251528"/>
    </source>
</evidence>
<dbReference type="InterPro" id="IPR038630">
    <property type="entry name" value="L24e/L24_sf"/>
</dbReference>
<evidence type="ECO:0000313" key="5">
    <source>
        <dbReference type="EMBL" id="KAK2594966.1"/>
    </source>
</evidence>